<dbReference type="CDD" id="cd07575">
    <property type="entry name" value="Xc-1258_like"/>
    <property type="match status" value="1"/>
</dbReference>
<comment type="caution">
    <text evidence="7">The sequence shown here is derived from an EMBL/GenBank/DDBJ whole genome shotgun (WGS) entry which is preliminary data.</text>
</comment>
<dbReference type="EC" id="3.5.1.3" evidence="3"/>
<reference evidence="7" key="1">
    <citation type="submission" date="2021-01" db="EMBL/GenBank/DDBJ databases">
        <title>Fulvivirga kasyanovii gen. nov., sp nov., a novel member of the phylum Bacteroidetes isolated from seawater in a mussel farm.</title>
        <authorList>
            <person name="Zhao L.-H."/>
            <person name="Wang Z.-J."/>
        </authorList>
    </citation>
    <scope>NUCLEOTIDE SEQUENCE</scope>
    <source>
        <strain evidence="7">29W222</strain>
    </source>
</reference>
<dbReference type="InterPro" id="IPR036526">
    <property type="entry name" value="C-N_Hydrolase_sf"/>
</dbReference>
<keyword evidence="2" id="KW-0378">Hydrolase</keyword>
<evidence type="ECO:0000313" key="8">
    <source>
        <dbReference type="Proteomes" id="UP000614216"/>
    </source>
</evidence>
<dbReference type="GO" id="GO:0050152">
    <property type="term" value="F:omega-amidase activity"/>
    <property type="evidence" value="ECO:0007669"/>
    <property type="project" value="UniProtKB-EC"/>
</dbReference>
<comment type="catalytic activity">
    <reaction evidence="4">
        <text>a monoamide of a dicarboxylate + H2O = a dicarboxylate + NH4(+)</text>
        <dbReference type="Rhea" id="RHEA:11716"/>
        <dbReference type="ChEBI" id="CHEBI:15377"/>
        <dbReference type="ChEBI" id="CHEBI:28938"/>
        <dbReference type="ChEBI" id="CHEBI:28965"/>
        <dbReference type="ChEBI" id="CHEBI:77450"/>
        <dbReference type="EC" id="3.5.1.3"/>
    </reaction>
</comment>
<dbReference type="AlphaFoldDB" id="A0A937FV03"/>
<evidence type="ECO:0000256" key="4">
    <source>
        <dbReference type="ARBA" id="ARBA00052904"/>
    </source>
</evidence>
<dbReference type="PANTHER" id="PTHR47799">
    <property type="entry name" value="OMEGA-AMIDASE YAFV"/>
    <property type="match status" value="1"/>
</dbReference>
<name>A0A937FV03_9BACT</name>
<proteinExistence type="inferred from homology"/>
<keyword evidence="8" id="KW-1185">Reference proteome</keyword>
<feature type="domain" description="CN hydrolase" evidence="6">
    <location>
        <begin position="4"/>
        <end position="242"/>
    </location>
</feature>
<evidence type="ECO:0000313" key="7">
    <source>
        <dbReference type="EMBL" id="MBL6444938.1"/>
    </source>
</evidence>
<dbReference type="InterPro" id="IPR052737">
    <property type="entry name" value="Omega-amidase_YafV"/>
</dbReference>
<dbReference type="NCBIfam" id="NF007757">
    <property type="entry name" value="PRK10438.1"/>
    <property type="match status" value="1"/>
</dbReference>
<comment type="similarity">
    <text evidence="1">Belongs to the carbon-nitrogen hydrolase superfamily. NIT1/NIT2 family.</text>
</comment>
<dbReference type="RefSeq" id="WP_202854483.1">
    <property type="nucleotide sequence ID" value="NZ_JAEUGD010000003.1"/>
</dbReference>
<dbReference type="SUPFAM" id="SSF56317">
    <property type="entry name" value="Carbon-nitrogen hydrolase"/>
    <property type="match status" value="1"/>
</dbReference>
<evidence type="ECO:0000256" key="1">
    <source>
        <dbReference type="ARBA" id="ARBA00010613"/>
    </source>
</evidence>
<dbReference type="EMBL" id="JAEUGD010000003">
    <property type="protein sequence ID" value="MBL6444938.1"/>
    <property type="molecule type" value="Genomic_DNA"/>
</dbReference>
<protein>
    <recommendedName>
        <fullName evidence="5">Omega-amidase YafV</fullName>
        <ecNumber evidence="3">3.5.1.3</ecNumber>
    </recommendedName>
</protein>
<evidence type="ECO:0000259" key="6">
    <source>
        <dbReference type="PROSITE" id="PS50263"/>
    </source>
</evidence>
<gene>
    <name evidence="7" type="ORF">JMN32_01365</name>
</gene>
<evidence type="ECO:0000256" key="3">
    <source>
        <dbReference type="ARBA" id="ARBA00039118"/>
    </source>
</evidence>
<accession>A0A937FV03</accession>
<sequence>MQNLKVTLIQSPLYWQNSDANLAMFEEKIWQIDESTDLIILPEMFSTGFSMQAEELAEPMNYKVFKWMKQMAEQTKAVICGSFIAKEGGKYYNRLVWMKPDGQYSSYDKRHLFRMANEHEHYSPGKERLIETLKGWRICPLICYDLRFPVWSRNFPEGESNQMSYDLAIYIANWPAARVNAWDILLKARSIENLSYTIGINRIGKDGNQVGYNGHSAIITPKGDALYAADDREEIHTVTLNPADVTGLREKFPAYMDADHFTINH</sequence>
<dbReference type="GO" id="GO:0106008">
    <property type="term" value="F:2-oxoglutaramate amidase activity"/>
    <property type="evidence" value="ECO:0007669"/>
    <property type="project" value="TreeGrafter"/>
</dbReference>
<organism evidence="7 8">
    <name type="scientific">Fulvivirga marina</name>
    <dbReference type="NCBI Taxonomy" id="2494733"/>
    <lineage>
        <taxon>Bacteria</taxon>
        <taxon>Pseudomonadati</taxon>
        <taxon>Bacteroidota</taxon>
        <taxon>Cytophagia</taxon>
        <taxon>Cytophagales</taxon>
        <taxon>Fulvivirgaceae</taxon>
        <taxon>Fulvivirga</taxon>
    </lineage>
</organism>
<dbReference type="PROSITE" id="PS50263">
    <property type="entry name" value="CN_HYDROLASE"/>
    <property type="match status" value="1"/>
</dbReference>
<dbReference type="Proteomes" id="UP000614216">
    <property type="component" value="Unassembled WGS sequence"/>
</dbReference>
<dbReference type="Pfam" id="PF00795">
    <property type="entry name" value="CN_hydrolase"/>
    <property type="match status" value="1"/>
</dbReference>
<evidence type="ECO:0000256" key="2">
    <source>
        <dbReference type="ARBA" id="ARBA00022801"/>
    </source>
</evidence>
<dbReference type="InterPro" id="IPR003010">
    <property type="entry name" value="C-N_Hydrolase"/>
</dbReference>
<dbReference type="Gene3D" id="3.60.110.10">
    <property type="entry name" value="Carbon-nitrogen hydrolase"/>
    <property type="match status" value="1"/>
</dbReference>
<dbReference type="FunFam" id="3.60.110.10:FF:000004">
    <property type="entry name" value="Carbon-nitrogen hydrolase"/>
    <property type="match status" value="1"/>
</dbReference>
<evidence type="ECO:0000256" key="5">
    <source>
        <dbReference type="ARBA" id="ARBA00072139"/>
    </source>
</evidence>
<dbReference type="PANTHER" id="PTHR47799:SF1">
    <property type="entry name" value="OMEGA-AMIDASE YAFV"/>
    <property type="match status" value="1"/>
</dbReference>